<reference evidence="15" key="2">
    <citation type="submission" date="2016-04" db="EMBL/GenBank/DDBJ databases">
        <title>First Complete Genome Sequence of a Subdivision 6 Acidobacterium.</title>
        <authorList>
            <person name="Huang S."/>
            <person name="Vieira S."/>
            <person name="Bunk B."/>
            <person name="Riedel T."/>
            <person name="Sproeer C."/>
            <person name="Overmann J."/>
        </authorList>
    </citation>
    <scope>NUCLEOTIDE SEQUENCE [LARGE SCALE GENOMIC DNA]</scope>
    <source>
        <strain evidence="15">DSM 100886 HEG_-6_39</strain>
    </source>
</reference>
<feature type="domain" description="Methionyl/Leucyl tRNA synthetase" evidence="12">
    <location>
        <begin position="40"/>
        <end position="181"/>
    </location>
</feature>
<evidence type="ECO:0000256" key="8">
    <source>
        <dbReference type="HAMAP-Rule" id="MF_00049"/>
    </source>
</evidence>
<organism evidence="14 15">
    <name type="scientific">Luteitalea pratensis</name>
    <dbReference type="NCBI Taxonomy" id="1855912"/>
    <lineage>
        <taxon>Bacteria</taxon>
        <taxon>Pseudomonadati</taxon>
        <taxon>Acidobacteriota</taxon>
        <taxon>Vicinamibacteria</taxon>
        <taxon>Vicinamibacterales</taxon>
        <taxon>Vicinamibacteraceae</taxon>
        <taxon>Luteitalea</taxon>
    </lineage>
</organism>
<dbReference type="Pfam" id="PF00133">
    <property type="entry name" value="tRNA-synt_1"/>
    <property type="match status" value="1"/>
</dbReference>
<dbReference type="GO" id="GO:0005829">
    <property type="term" value="C:cytosol"/>
    <property type="evidence" value="ECO:0007669"/>
    <property type="project" value="TreeGrafter"/>
</dbReference>
<dbReference type="STRING" id="1855912.LuPra_04413"/>
<dbReference type="FunFam" id="3.40.50.620:FF:000003">
    <property type="entry name" value="Leucine--tRNA ligase"/>
    <property type="match status" value="1"/>
</dbReference>
<dbReference type="Proteomes" id="UP000076079">
    <property type="component" value="Chromosome"/>
</dbReference>
<dbReference type="GO" id="GO:0002161">
    <property type="term" value="F:aminoacyl-tRNA deacylase activity"/>
    <property type="evidence" value="ECO:0007669"/>
    <property type="project" value="InterPro"/>
</dbReference>
<accession>A0A143PS58</accession>
<dbReference type="FunFam" id="3.40.50.620:FF:000100">
    <property type="entry name" value="probable leucine--tRNA ligase, mitochondrial"/>
    <property type="match status" value="1"/>
</dbReference>
<dbReference type="EMBL" id="CP015136">
    <property type="protein sequence ID" value="AMY11166.1"/>
    <property type="molecule type" value="Genomic_DNA"/>
</dbReference>
<evidence type="ECO:0000256" key="1">
    <source>
        <dbReference type="ARBA" id="ARBA00005594"/>
    </source>
</evidence>
<dbReference type="GO" id="GO:0006429">
    <property type="term" value="P:leucyl-tRNA aminoacylation"/>
    <property type="evidence" value="ECO:0007669"/>
    <property type="project" value="UniProtKB-UniRule"/>
</dbReference>
<dbReference type="KEGG" id="abac:LuPra_04413"/>
<dbReference type="Gene3D" id="3.10.20.590">
    <property type="match status" value="1"/>
</dbReference>
<dbReference type="InterPro" id="IPR002302">
    <property type="entry name" value="Leu-tRNA-ligase"/>
</dbReference>
<evidence type="ECO:0000259" key="13">
    <source>
        <dbReference type="Pfam" id="PF13603"/>
    </source>
</evidence>
<feature type="binding site" evidence="8">
    <location>
        <position position="591"/>
    </location>
    <ligand>
        <name>ATP</name>
        <dbReference type="ChEBI" id="CHEBI:30616"/>
    </ligand>
</feature>
<dbReference type="PRINTS" id="PR00985">
    <property type="entry name" value="TRNASYNTHLEU"/>
</dbReference>
<dbReference type="PANTHER" id="PTHR43740:SF2">
    <property type="entry name" value="LEUCINE--TRNA LIGASE, MITOCHONDRIAL"/>
    <property type="match status" value="1"/>
</dbReference>
<evidence type="ECO:0000256" key="6">
    <source>
        <dbReference type="ARBA" id="ARBA00023146"/>
    </source>
</evidence>
<dbReference type="FunFam" id="1.10.730.10:FF:000002">
    <property type="entry name" value="Leucine--tRNA ligase"/>
    <property type="match status" value="1"/>
</dbReference>
<dbReference type="Gene3D" id="3.90.740.10">
    <property type="entry name" value="Valyl/Leucyl/Isoleucyl-tRNA synthetase, editing domain"/>
    <property type="match status" value="1"/>
</dbReference>
<gene>
    <name evidence="8 14" type="primary">leuS</name>
    <name evidence="14" type="ORF">LuPra_04413</name>
</gene>
<comment type="caution">
    <text evidence="8">Lacks conserved residue(s) required for the propagation of feature annotation.</text>
</comment>
<dbReference type="InterPro" id="IPR009008">
    <property type="entry name" value="Val/Leu/Ile-tRNA-synth_edit"/>
</dbReference>
<evidence type="ECO:0000256" key="5">
    <source>
        <dbReference type="ARBA" id="ARBA00022917"/>
    </source>
</evidence>
<keyword evidence="6 8" id="KW-0030">Aminoacyl-tRNA synthetase</keyword>
<dbReference type="Pfam" id="PF08264">
    <property type="entry name" value="Anticodon_1"/>
    <property type="match status" value="1"/>
</dbReference>
<dbReference type="SUPFAM" id="SSF50677">
    <property type="entry name" value="ValRS/IleRS/LeuRS editing domain"/>
    <property type="match status" value="1"/>
</dbReference>
<dbReference type="OrthoDB" id="9810365at2"/>
<comment type="catalytic activity">
    <reaction evidence="7 8">
        <text>tRNA(Leu) + L-leucine + ATP = L-leucyl-tRNA(Leu) + AMP + diphosphate</text>
        <dbReference type="Rhea" id="RHEA:11688"/>
        <dbReference type="Rhea" id="RHEA-COMP:9613"/>
        <dbReference type="Rhea" id="RHEA-COMP:9622"/>
        <dbReference type="ChEBI" id="CHEBI:30616"/>
        <dbReference type="ChEBI" id="CHEBI:33019"/>
        <dbReference type="ChEBI" id="CHEBI:57427"/>
        <dbReference type="ChEBI" id="CHEBI:78442"/>
        <dbReference type="ChEBI" id="CHEBI:78494"/>
        <dbReference type="ChEBI" id="CHEBI:456215"/>
        <dbReference type="EC" id="6.1.1.4"/>
    </reaction>
</comment>
<dbReference type="SUPFAM" id="SSF47323">
    <property type="entry name" value="Anticodon-binding domain of a subclass of class I aminoacyl-tRNA synthetases"/>
    <property type="match status" value="1"/>
</dbReference>
<dbReference type="InterPro" id="IPR013155">
    <property type="entry name" value="M/V/L/I-tRNA-synth_anticd-bd"/>
</dbReference>
<keyword evidence="5 8" id="KW-0648">Protein biosynthesis</keyword>
<evidence type="ECO:0000259" key="10">
    <source>
        <dbReference type="Pfam" id="PF00133"/>
    </source>
</evidence>
<feature type="domain" description="Leucyl-tRNA synthetase editing" evidence="13">
    <location>
        <begin position="220"/>
        <end position="412"/>
    </location>
</feature>
<dbReference type="InterPro" id="IPR015413">
    <property type="entry name" value="Methionyl/Leucyl_tRNA_Synth"/>
</dbReference>
<dbReference type="Pfam" id="PF13603">
    <property type="entry name" value="tRNA-synt_1_2"/>
    <property type="match status" value="1"/>
</dbReference>
<dbReference type="Pfam" id="PF09334">
    <property type="entry name" value="tRNA-synt_1g"/>
    <property type="match status" value="1"/>
</dbReference>
<dbReference type="GO" id="GO:0005524">
    <property type="term" value="F:ATP binding"/>
    <property type="evidence" value="ECO:0007669"/>
    <property type="project" value="UniProtKB-UniRule"/>
</dbReference>
<dbReference type="PATRIC" id="fig|1813736.3.peg.4654"/>
<dbReference type="SUPFAM" id="SSF52374">
    <property type="entry name" value="Nucleotidylyl transferase"/>
    <property type="match status" value="1"/>
</dbReference>
<feature type="domain" description="Aminoacyl-tRNA synthetase class Ia" evidence="10">
    <location>
        <begin position="427"/>
        <end position="627"/>
    </location>
</feature>
<dbReference type="CDD" id="cd00812">
    <property type="entry name" value="LeuRS_core"/>
    <property type="match status" value="1"/>
</dbReference>
<evidence type="ECO:0000259" key="12">
    <source>
        <dbReference type="Pfam" id="PF09334"/>
    </source>
</evidence>
<dbReference type="GO" id="GO:0004823">
    <property type="term" value="F:leucine-tRNA ligase activity"/>
    <property type="evidence" value="ECO:0007669"/>
    <property type="project" value="UniProtKB-UniRule"/>
</dbReference>
<protein>
    <recommendedName>
        <fullName evidence="8">Leucine--tRNA ligase</fullName>
        <ecNumber evidence="8">6.1.1.4</ecNumber>
    </recommendedName>
    <alternativeName>
        <fullName evidence="8">Leucyl-tRNA synthetase</fullName>
        <shortName evidence="8">LeuRS</shortName>
    </alternativeName>
</protein>
<evidence type="ECO:0000256" key="4">
    <source>
        <dbReference type="ARBA" id="ARBA00022840"/>
    </source>
</evidence>
<evidence type="ECO:0000256" key="2">
    <source>
        <dbReference type="ARBA" id="ARBA00022598"/>
    </source>
</evidence>
<dbReference type="EC" id="6.1.1.4" evidence="8"/>
<dbReference type="HAMAP" id="MF_00049_B">
    <property type="entry name" value="Leu_tRNA_synth_B"/>
    <property type="match status" value="1"/>
</dbReference>
<dbReference type="InterPro" id="IPR002300">
    <property type="entry name" value="aa-tRNA-synth_Ia"/>
</dbReference>
<evidence type="ECO:0000256" key="9">
    <source>
        <dbReference type="RuleBase" id="RU363039"/>
    </source>
</evidence>
<evidence type="ECO:0000313" key="15">
    <source>
        <dbReference type="Proteomes" id="UP000076079"/>
    </source>
</evidence>
<dbReference type="RefSeq" id="WP_110172739.1">
    <property type="nucleotide sequence ID" value="NZ_CP015136.1"/>
</dbReference>
<name>A0A143PS58_LUTPR</name>
<keyword evidence="8" id="KW-0963">Cytoplasm</keyword>
<dbReference type="NCBIfam" id="TIGR00396">
    <property type="entry name" value="leuS_bact"/>
    <property type="match status" value="1"/>
</dbReference>
<keyword evidence="2 8" id="KW-0436">Ligase</keyword>
<dbReference type="InterPro" id="IPR025709">
    <property type="entry name" value="Leu_tRNA-synth_edit"/>
</dbReference>
<comment type="similarity">
    <text evidence="1 8 9">Belongs to the class-I aminoacyl-tRNA synthetase family.</text>
</comment>
<sequence>MADYSPQSIEQKWQERWTATGAFEVTEDASKPPFYCLEMFAYPSGRAHVGHVRNYMIGDVVARLKRMQGANVLHPFGWDAFGMPAENAAIKNNLHPEQWTLDNIAHMKGQLQRLGISYAWGRELATCLPDYYHWNQWLFIRMFERDLAYRRRSTVNWCPSCLTVLANEQVIDGACWRCGTQVTSRELEQWFLRITHYAEELLEGANHLPDWPEKVLTMQRNWIGKSEGVQATFPIADVEGRATTHGIEIFTTRIDTIFGATFVLIAPEHELVETFASESADPASFRKKADRFRQQDRLGRMSGEVEKEGFDTGRRVMNPFTGETVPVWVANFVLGGYGTGAIMAVPAHDQRDFEFARKYGLPVQVVVKPVGGETTDDGATLTEAFTEFGESVHSDEFSGLATETAWETMAASAEARGIGQKTIQYRLKDWGVSRQRYWGTPIPMIHCPSCGVVPVPDDQLPVVLPKIVEFTGKGESPLAQLPEFVNVSCPKCGGAARRETDTMDTFFDSSWYFYRFTDAKNDKQAFDPVKCNYWAPVDFYSGGVEHAILHLIYSRFFTRVFRDLGMVSHDEPFARLLTQGMVLKDGQVMSKSKGNVVDPDEMIAKFGADALRLYVMFVAPPEKEVEWTDTGLEGSFRFLTRVWRFVEPLAGALGSAPTVADTAEFSAPERALRRKTHQTIAKLTDDLYPRVHLNTAISGLMELVNELYLFGDATGVFKPGRRAAAEQESAPVVPDVPASTLAAGREAVEALVRLMSPFAPHMAEELWELLGHTGGIVAAGWPVSDPAVAAEEAVELPVQVNGKVRGRVTVPAGSADDVVQAAALADPNVKAHTDGKTIVKVIVAAGRLVSVVVK</sequence>
<dbReference type="InterPro" id="IPR014729">
    <property type="entry name" value="Rossmann-like_a/b/a_fold"/>
</dbReference>
<proteinExistence type="inferred from homology"/>
<feature type="domain" description="Methionyl/Valyl/Leucyl/Isoleucyl-tRNA synthetase anticodon-binding" evidence="11">
    <location>
        <begin position="670"/>
        <end position="818"/>
    </location>
</feature>
<dbReference type="PANTHER" id="PTHR43740">
    <property type="entry name" value="LEUCYL-TRNA SYNTHETASE"/>
    <property type="match status" value="1"/>
</dbReference>
<keyword evidence="4 8" id="KW-0067">ATP-binding</keyword>
<dbReference type="Gene3D" id="3.40.50.620">
    <property type="entry name" value="HUPs"/>
    <property type="match status" value="2"/>
</dbReference>
<evidence type="ECO:0000256" key="7">
    <source>
        <dbReference type="ARBA" id="ARBA00047469"/>
    </source>
</evidence>
<keyword evidence="15" id="KW-1185">Reference proteome</keyword>
<evidence type="ECO:0000256" key="3">
    <source>
        <dbReference type="ARBA" id="ARBA00022741"/>
    </source>
</evidence>
<dbReference type="InterPro" id="IPR009080">
    <property type="entry name" value="tRNAsynth_Ia_anticodon-bd"/>
</dbReference>
<dbReference type="Gene3D" id="1.10.730.10">
    <property type="entry name" value="Isoleucyl-tRNA Synthetase, Domain 1"/>
    <property type="match status" value="1"/>
</dbReference>
<keyword evidence="3 8" id="KW-0547">Nucleotide-binding</keyword>
<dbReference type="CDD" id="cd07958">
    <property type="entry name" value="Anticodon_Ia_Leu_BEm"/>
    <property type="match status" value="1"/>
</dbReference>
<evidence type="ECO:0000259" key="11">
    <source>
        <dbReference type="Pfam" id="PF08264"/>
    </source>
</evidence>
<comment type="subcellular location">
    <subcellularLocation>
        <location evidence="8">Cytoplasm</location>
    </subcellularLocation>
</comment>
<evidence type="ECO:0000313" key="14">
    <source>
        <dbReference type="EMBL" id="AMY11166.1"/>
    </source>
</evidence>
<dbReference type="AlphaFoldDB" id="A0A143PS58"/>
<reference evidence="14 15" key="1">
    <citation type="journal article" date="2016" name="Genome Announc.">
        <title>First Complete Genome Sequence of a Subdivision 6 Acidobacterium Strain.</title>
        <authorList>
            <person name="Huang S."/>
            <person name="Vieira S."/>
            <person name="Bunk B."/>
            <person name="Riedel T."/>
            <person name="Sproer C."/>
            <person name="Overmann J."/>
        </authorList>
    </citation>
    <scope>NUCLEOTIDE SEQUENCE [LARGE SCALE GENOMIC DNA]</scope>
    <source>
        <strain evidence="15">DSM 100886 HEG_-6_39</strain>
    </source>
</reference>